<sequence length="275" mass="30374">MEVSVVGSISSARAAGSTLPHQDARELLSSHISQMWGYEIQLEQGNTLVVCRNGNLVDLYHRLQAQMLRPSSIDHPSTPRQLPVARVESWVYVDLRCLIAVFVVVAVKGPMTFHRDPCVLKYSLQVKRAMLAAPFADIAKSGELDHFLETLSKLSNKVKQGLSAIVLPRAEEFSVGVYEFPTERRHDGETFGTTAAMSTSLPPDDTPMTTPQYYVAHLPLPPFSRGDGYPIEIQWYLISIKFISMTRAVTLDNVTALPAVTAPRQTHSPDLLSSG</sequence>
<dbReference type="EMBL" id="ML208518">
    <property type="protein sequence ID" value="TFK63521.1"/>
    <property type="molecule type" value="Genomic_DNA"/>
</dbReference>
<gene>
    <name evidence="1" type="ORF">BDN72DRAFT_882049</name>
</gene>
<evidence type="ECO:0000313" key="1">
    <source>
        <dbReference type="EMBL" id="TFK63521.1"/>
    </source>
</evidence>
<proteinExistence type="predicted"/>
<feature type="non-terminal residue" evidence="1">
    <location>
        <position position="275"/>
    </location>
</feature>
<name>A0ACD3ADC4_9AGAR</name>
<organism evidence="1 2">
    <name type="scientific">Pluteus cervinus</name>
    <dbReference type="NCBI Taxonomy" id="181527"/>
    <lineage>
        <taxon>Eukaryota</taxon>
        <taxon>Fungi</taxon>
        <taxon>Dikarya</taxon>
        <taxon>Basidiomycota</taxon>
        <taxon>Agaricomycotina</taxon>
        <taxon>Agaricomycetes</taxon>
        <taxon>Agaricomycetidae</taxon>
        <taxon>Agaricales</taxon>
        <taxon>Pluteineae</taxon>
        <taxon>Pluteaceae</taxon>
        <taxon>Pluteus</taxon>
    </lineage>
</organism>
<reference evidence="1 2" key="1">
    <citation type="journal article" date="2019" name="Nat. Ecol. Evol.">
        <title>Megaphylogeny resolves global patterns of mushroom evolution.</title>
        <authorList>
            <person name="Varga T."/>
            <person name="Krizsan K."/>
            <person name="Foldi C."/>
            <person name="Dima B."/>
            <person name="Sanchez-Garcia M."/>
            <person name="Sanchez-Ramirez S."/>
            <person name="Szollosi G.J."/>
            <person name="Szarkandi J.G."/>
            <person name="Papp V."/>
            <person name="Albert L."/>
            <person name="Andreopoulos W."/>
            <person name="Angelini C."/>
            <person name="Antonin V."/>
            <person name="Barry K.W."/>
            <person name="Bougher N.L."/>
            <person name="Buchanan P."/>
            <person name="Buyck B."/>
            <person name="Bense V."/>
            <person name="Catcheside P."/>
            <person name="Chovatia M."/>
            <person name="Cooper J."/>
            <person name="Damon W."/>
            <person name="Desjardin D."/>
            <person name="Finy P."/>
            <person name="Geml J."/>
            <person name="Haridas S."/>
            <person name="Hughes K."/>
            <person name="Justo A."/>
            <person name="Karasinski D."/>
            <person name="Kautmanova I."/>
            <person name="Kiss B."/>
            <person name="Kocsube S."/>
            <person name="Kotiranta H."/>
            <person name="LaButti K.M."/>
            <person name="Lechner B.E."/>
            <person name="Liimatainen K."/>
            <person name="Lipzen A."/>
            <person name="Lukacs Z."/>
            <person name="Mihaltcheva S."/>
            <person name="Morgado L.N."/>
            <person name="Niskanen T."/>
            <person name="Noordeloos M.E."/>
            <person name="Ohm R.A."/>
            <person name="Ortiz-Santana B."/>
            <person name="Ovrebo C."/>
            <person name="Racz N."/>
            <person name="Riley R."/>
            <person name="Savchenko A."/>
            <person name="Shiryaev A."/>
            <person name="Soop K."/>
            <person name="Spirin V."/>
            <person name="Szebenyi C."/>
            <person name="Tomsovsky M."/>
            <person name="Tulloss R.E."/>
            <person name="Uehling J."/>
            <person name="Grigoriev I.V."/>
            <person name="Vagvolgyi C."/>
            <person name="Papp T."/>
            <person name="Martin F.M."/>
            <person name="Miettinen O."/>
            <person name="Hibbett D.S."/>
            <person name="Nagy L.G."/>
        </authorList>
    </citation>
    <scope>NUCLEOTIDE SEQUENCE [LARGE SCALE GENOMIC DNA]</scope>
    <source>
        <strain evidence="1 2">NL-1719</strain>
    </source>
</reference>
<protein>
    <submittedName>
        <fullName evidence="1">Uncharacterized protein</fullName>
    </submittedName>
</protein>
<evidence type="ECO:0000313" key="2">
    <source>
        <dbReference type="Proteomes" id="UP000308600"/>
    </source>
</evidence>
<dbReference type="Proteomes" id="UP000308600">
    <property type="component" value="Unassembled WGS sequence"/>
</dbReference>
<accession>A0ACD3ADC4</accession>
<keyword evidence="2" id="KW-1185">Reference proteome</keyword>